<evidence type="ECO:0000313" key="3">
    <source>
        <dbReference type="Proteomes" id="UP000002654"/>
    </source>
</evidence>
<name>G4RPX6_THETK</name>
<sequence length="203" mass="22154">MCGGRPRLAHTGAMKGQWSIAFALVALAIVAWTITAVYLASPKYMPLDTSEELYLLKLSAVHAIQQIYCTTYSASGLSVYCDGRPFFFGPNESVIIFYDGRPVAARLSAANGAVNYTLFVALQASVPAVSQTGQGVRAAYFSVYSTLDFLPELQVNATHVEYVYLRPNGWYYQPSLTYLLVVENGTGVRIVDYPVVLNLSIVG</sequence>
<accession>G4RPX6</accession>
<keyword evidence="1" id="KW-0472">Membrane</keyword>
<dbReference type="EMBL" id="FN869859">
    <property type="protein sequence ID" value="CCC81621.1"/>
    <property type="molecule type" value="Genomic_DNA"/>
</dbReference>
<protein>
    <submittedName>
        <fullName evidence="2">Predicted component of Type II/IV secretion system</fullName>
    </submittedName>
</protein>
<keyword evidence="3" id="KW-1185">Reference proteome</keyword>
<dbReference type="PaxDb" id="768679-TTX_0972"/>
<dbReference type="AlphaFoldDB" id="G4RPX6"/>
<evidence type="ECO:0000256" key="1">
    <source>
        <dbReference type="SAM" id="Phobius"/>
    </source>
</evidence>
<feature type="transmembrane region" description="Helical" evidence="1">
    <location>
        <begin position="20"/>
        <end position="40"/>
    </location>
</feature>
<keyword evidence="1" id="KW-0812">Transmembrane</keyword>
<reference evidence="2 3" key="1">
    <citation type="journal article" date="2011" name="PLoS ONE">
        <title>The complete genome sequence of Thermoproteus tenax: a physiologically versatile member of the Crenarchaeota.</title>
        <authorList>
            <person name="Siebers B."/>
            <person name="Zaparty M."/>
            <person name="Raddatz G."/>
            <person name="Tjaden B."/>
            <person name="Albers S.V."/>
            <person name="Bell S.D."/>
            <person name="Blombach F."/>
            <person name="Kletzin A."/>
            <person name="Kyrpides N."/>
            <person name="Lanz C."/>
            <person name="Plagens A."/>
            <person name="Rampp M."/>
            <person name="Rosinus A."/>
            <person name="von Jan M."/>
            <person name="Makarova K.S."/>
            <person name="Klenk H.P."/>
            <person name="Schuster S.C."/>
            <person name="Hensel R."/>
        </authorList>
    </citation>
    <scope>NUCLEOTIDE SEQUENCE [LARGE SCALE GENOMIC DNA]</scope>
    <source>
        <strain evidence="3">ATCC 35583 / DSM 2078 / JCM 9277 / NBRC 100435 / Kra 1</strain>
    </source>
</reference>
<dbReference type="STRING" id="768679.TTX_0972"/>
<dbReference type="PATRIC" id="fig|768679.9.peg.982"/>
<dbReference type="eggNOG" id="arCOG05615">
    <property type="taxonomic scope" value="Archaea"/>
</dbReference>
<dbReference type="KEGG" id="ttn:TTX_0972"/>
<proteinExistence type="predicted"/>
<dbReference type="HOGENOM" id="CLU_1418759_0_0_2"/>
<gene>
    <name evidence="2" type="ordered locus">TTX_0972</name>
</gene>
<evidence type="ECO:0000313" key="2">
    <source>
        <dbReference type="EMBL" id="CCC81621.1"/>
    </source>
</evidence>
<keyword evidence="1" id="KW-1133">Transmembrane helix</keyword>
<dbReference type="Proteomes" id="UP000002654">
    <property type="component" value="Chromosome"/>
</dbReference>
<organism evidence="2 3">
    <name type="scientific">Thermoproteus tenax (strain ATCC 35583 / DSM 2078 / JCM 9277 / NBRC 100435 / Kra 1)</name>
    <dbReference type="NCBI Taxonomy" id="768679"/>
    <lineage>
        <taxon>Archaea</taxon>
        <taxon>Thermoproteota</taxon>
        <taxon>Thermoprotei</taxon>
        <taxon>Thermoproteales</taxon>
        <taxon>Thermoproteaceae</taxon>
        <taxon>Thermoproteus</taxon>
    </lineage>
</organism>